<gene>
    <name evidence="1" type="ORF">LPW39_17305</name>
</gene>
<comment type="caution">
    <text evidence="1">The sequence shown here is derived from an EMBL/GenBank/DDBJ whole genome shotgun (WGS) entry which is preliminary data.</text>
</comment>
<proteinExistence type="predicted"/>
<evidence type="ECO:0000313" key="1">
    <source>
        <dbReference type="EMBL" id="MCD2166882.1"/>
    </source>
</evidence>
<dbReference type="AlphaFoldDB" id="A0AAW4XZH5"/>
<organism evidence="1 2">
    <name type="scientific">Comamonas koreensis</name>
    <dbReference type="NCBI Taxonomy" id="160825"/>
    <lineage>
        <taxon>Bacteria</taxon>
        <taxon>Pseudomonadati</taxon>
        <taxon>Pseudomonadota</taxon>
        <taxon>Betaproteobacteria</taxon>
        <taxon>Burkholderiales</taxon>
        <taxon>Comamonadaceae</taxon>
        <taxon>Comamonas</taxon>
    </lineage>
</organism>
<protein>
    <submittedName>
        <fullName evidence="1">Peptidase M14</fullName>
    </submittedName>
</protein>
<reference evidence="1 2" key="1">
    <citation type="submission" date="2021-11" db="EMBL/GenBank/DDBJ databases">
        <title>Genome sequence.</title>
        <authorList>
            <person name="Sun Q."/>
        </authorList>
    </citation>
    <scope>NUCLEOTIDE SEQUENCE [LARGE SCALE GENOMIC DNA]</scope>
    <source>
        <strain evidence="1 2">KCTC 12005</strain>
    </source>
</reference>
<dbReference type="RefSeq" id="WP_230778071.1">
    <property type="nucleotide sequence ID" value="NZ_JAJNCT010000021.1"/>
</dbReference>
<sequence length="606" mass="66811">MTLLLSHTLDRTLSQWMAERLAHPQPELAWQLWCFEGVDARRAAEQQLARHGIRARVRSAYKPLVHAVLEELDTTGLQSLHLHYPLHADAAANRFMLEAYPLAAMLPPGVELQMEAGPHTSSYTLALRYQDGRTQSLQVFAPNRAFQSAHGGSGITPCGWQQAHDAQGRAVHDAALLTDYEAAYAQAMQAIEQHGWPKTEPFFGRLHIAMQLPGFEQAIAGTGETMSTPEAMHEDLYFSLLEHFQKLSGRAAGDRRLQPGQIVPDIRIAAQSHPLELTTVGLQIRALALSEPLPEADDGLPAAAFNPHSIAEADAAAAQLQRAPSLAQMEALVQPLFVAYGSACQGQSVQGRRIAATYKKGSEHPVVLSGGQHANEISGVTGALRAAVALAQQPDSHFAYIPVENPDGYDLHQWYCRYAPEQMHHAARYTALGDDLAYRDHAPWYESALRRDAIAASGAQLHLSLHGYPAHEWTRPLSGYVPQGFDLWTIPKGFFLILRYQEDWQPQAEALAERVAQALLQVPGLPEYNRRQLALYQSHSGRQPFELRRGTPCTMQVDNQGLSPVSLITEFPDQTVVGDALVFAHTVQRAAVLAAYAAWQDIVQTR</sequence>
<dbReference type="Gene3D" id="3.40.630.10">
    <property type="entry name" value="Zn peptidases"/>
    <property type="match status" value="1"/>
</dbReference>
<dbReference type="Proteomes" id="UP001199260">
    <property type="component" value="Unassembled WGS sequence"/>
</dbReference>
<evidence type="ECO:0000313" key="2">
    <source>
        <dbReference type="Proteomes" id="UP001199260"/>
    </source>
</evidence>
<keyword evidence="2" id="KW-1185">Reference proteome</keyword>
<accession>A0AAW4XZH5</accession>
<dbReference type="EMBL" id="JAJNCT010000021">
    <property type="protein sequence ID" value="MCD2166882.1"/>
    <property type="molecule type" value="Genomic_DNA"/>
</dbReference>
<name>A0AAW4XZH5_9BURK</name>
<dbReference type="SUPFAM" id="SSF53187">
    <property type="entry name" value="Zn-dependent exopeptidases"/>
    <property type="match status" value="1"/>
</dbReference>